<dbReference type="InterPro" id="IPR050109">
    <property type="entry name" value="HTH-type_TetR-like_transc_reg"/>
</dbReference>
<dbReference type="Proteomes" id="UP000215506">
    <property type="component" value="Unassembled WGS sequence"/>
</dbReference>
<dbReference type="SUPFAM" id="SSF48498">
    <property type="entry name" value="Tetracyclin repressor-like, C-terminal domain"/>
    <property type="match status" value="1"/>
</dbReference>
<reference evidence="7 8" key="1">
    <citation type="submission" date="2017-07" db="EMBL/GenBank/DDBJ databases">
        <title>First draft Genome Sequence of Nocardia cerradoensis isolated from human infection.</title>
        <authorList>
            <person name="Carrasco G."/>
        </authorList>
    </citation>
    <scope>NUCLEOTIDE SEQUENCE [LARGE SCALE GENOMIC DNA]</scope>
    <source>
        <strain evidence="7 8">CNM20130759</strain>
    </source>
</reference>
<protein>
    <submittedName>
        <fullName evidence="7">HTH-type transcriptional regulator BetI</fullName>
    </submittedName>
</protein>
<comment type="caution">
    <text evidence="7">The sequence shown here is derived from an EMBL/GenBank/DDBJ whole genome shotgun (WGS) entry which is preliminary data.</text>
</comment>
<dbReference type="InterPro" id="IPR036271">
    <property type="entry name" value="Tet_transcr_reg_TetR-rel_C_sf"/>
</dbReference>
<dbReference type="PROSITE" id="PS50977">
    <property type="entry name" value="HTH_TETR_2"/>
    <property type="match status" value="1"/>
</dbReference>
<organism evidence="7 8">
    <name type="scientific">Nocardia cerradoensis</name>
    <dbReference type="NCBI Taxonomy" id="85688"/>
    <lineage>
        <taxon>Bacteria</taxon>
        <taxon>Bacillati</taxon>
        <taxon>Actinomycetota</taxon>
        <taxon>Actinomycetes</taxon>
        <taxon>Mycobacteriales</taxon>
        <taxon>Nocardiaceae</taxon>
        <taxon>Nocardia</taxon>
    </lineage>
</organism>
<dbReference type="InterPro" id="IPR039538">
    <property type="entry name" value="BetI_C"/>
</dbReference>
<evidence type="ECO:0000256" key="4">
    <source>
        <dbReference type="ARBA" id="ARBA00023163"/>
    </source>
</evidence>
<accession>A0A231GZ03</accession>
<dbReference type="PANTHER" id="PTHR30055">
    <property type="entry name" value="HTH-TYPE TRANSCRIPTIONAL REGULATOR RUTR"/>
    <property type="match status" value="1"/>
</dbReference>
<evidence type="ECO:0000256" key="3">
    <source>
        <dbReference type="ARBA" id="ARBA00023125"/>
    </source>
</evidence>
<keyword evidence="4" id="KW-0804">Transcription</keyword>
<dbReference type="Pfam" id="PF00440">
    <property type="entry name" value="TetR_N"/>
    <property type="match status" value="1"/>
</dbReference>
<evidence type="ECO:0000313" key="8">
    <source>
        <dbReference type="Proteomes" id="UP000215506"/>
    </source>
</evidence>
<dbReference type="AlphaFoldDB" id="A0A231GZ03"/>
<dbReference type="SUPFAM" id="SSF46689">
    <property type="entry name" value="Homeodomain-like"/>
    <property type="match status" value="1"/>
</dbReference>
<keyword evidence="2" id="KW-0805">Transcription regulation</keyword>
<evidence type="ECO:0000256" key="5">
    <source>
        <dbReference type="PROSITE-ProRule" id="PRU00335"/>
    </source>
</evidence>
<feature type="DNA-binding region" description="H-T-H motif" evidence="5">
    <location>
        <begin position="31"/>
        <end position="50"/>
    </location>
</feature>
<dbReference type="EMBL" id="NGAF01000017">
    <property type="protein sequence ID" value="OXR41843.1"/>
    <property type="molecule type" value="Genomic_DNA"/>
</dbReference>
<dbReference type="GO" id="GO:0000976">
    <property type="term" value="F:transcription cis-regulatory region binding"/>
    <property type="evidence" value="ECO:0007669"/>
    <property type="project" value="TreeGrafter"/>
</dbReference>
<dbReference type="RefSeq" id="WP_094027388.1">
    <property type="nucleotide sequence ID" value="NZ_NGAF01000017.1"/>
</dbReference>
<name>A0A231GZ03_9NOCA</name>
<gene>
    <name evidence="7" type="primary">betI_24</name>
    <name evidence="7" type="ORF">B7C42_06185</name>
</gene>
<dbReference type="PANTHER" id="PTHR30055:SF148">
    <property type="entry name" value="TETR-FAMILY TRANSCRIPTIONAL REGULATOR"/>
    <property type="match status" value="1"/>
</dbReference>
<keyword evidence="3 5" id="KW-0238">DNA-binding</keyword>
<dbReference type="InterPro" id="IPR009057">
    <property type="entry name" value="Homeodomain-like_sf"/>
</dbReference>
<evidence type="ECO:0000256" key="1">
    <source>
        <dbReference type="ARBA" id="ARBA00022491"/>
    </source>
</evidence>
<dbReference type="Pfam" id="PF13977">
    <property type="entry name" value="TetR_C_6"/>
    <property type="match status" value="1"/>
</dbReference>
<feature type="domain" description="HTH tetR-type" evidence="6">
    <location>
        <begin position="8"/>
        <end position="68"/>
    </location>
</feature>
<dbReference type="Gene3D" id="1.10.357.10">
    <property type="entry name" value="Tetracycline Repressor, domain 2"/>
    <property type="match status" value="1"/>
</dbReference>
<proteinExistence type="predicted"/>
<dbReference type="InterPro" id="IPR001647">
    <property type="entry name" value="HTH_TetR"/>
</dbReference>
<sequence length="207" mass="22713">MPKIVDRNRRRDEVAAALWRLAYREGWNAVSLRRVAAEAGLSLGSLQHYFAGMDDLLDYSVRGVVDMLDERLVEQLTTLADPCDAESTVRDVLRSMIPGAVPDPAAEQHPDDTWRIQMMAWLAVVNRAARNPEMSSRLSAGSDRLAEAIAATLPAPRHPREDALSTARGLLSLVEGLLLQLARGDIDPARASSVVTRFVALAFDASR</sequence>
<keyword evidence="1" id="KW-0678">Repressor</keyword>
<evidence type="ECO:0000313" key="7">
    <source>
        <dbReference type="EMBL" id="OXR41843.1"/>
    </source>
</evidence>
<evidence type="ECO:0000259" key="6">
    <source>
        <dbReference type="PROSITE" id="PS50977"/>
    </source>
</evidence>
<evidence type="ECO:0000256" key="2">
    <source>
        <dbReference type="ARBA" id="ARBA00023015"/>
    </source>
</evidence>
<dbReference type="GO" id="GO:0003700">
    <property type="term" value="F:DNA-binding transcription factor activity"/>
    <property type="evidence" value="ECO:0007669"/>
    <property type="project" value="TreeGrafter"/>
</dbReference>
<keyword evidence="8" id="KW-1185">Reference proteome</keyword>